<feature type="binding site" evidence="5">
    <location>
        <position position="273"/>
    </location>
    <ligand>
        <name>(2E)-4-hydroxy-3-methylbut-2-enyl diphosphate</name>
        <dbReference type="ChEBI" id="CHEBI:128753"/>
    </ligand>
</feature>
<dbReference type="STRING" id="871651.SAMN05421688_2766"/>
<dbReference type="GO" id="GO:0051539">
    <property type="term" value="F:4 iron, 4 sulfur cluster binding"/>
    <property type="evidence" value="ECO:0007669"/>
    <property type="project" value="UniProtKB-UniRule"/>
</dbReference>
<feature type="binding site" evidence="5">
    <location>
        <position position="129"/>
    </location>
    <ligand>
        <name>isopentenyl diphosphate</name>
        <dbReference type="ChEBI" id="CHEBI:128769"/>
    </ligand>
</feature>
<feature type="binding site" evidence="5">
    <location>
        <position position="273"/>
    </location>
    <ligand>
        <name>dimethylallyl diphosphate</name>
        <dbReference type="ChEBI" id="CHEBI:57623"/>
    </ligand>
</feature>
<keyword evidence="4 5" id="KW-0411">Iron-sulfur</keyword>
<keyword evidence="1 5" id="KW-0004">4Fe-4S</keyword>
<dbReference type="PANTHER" id="PTHR30426:SF0">
    <property type="entry name" value="4-HYDROXY-3-METHYLBUT-2-ENYL DIPHOSPHATE REDUCTASE"/>
    <property type="match status" value="1"/>
</dbReference>
<keyword evidence="5" id="KW-0414">Isoprene biosynthesis</keyword>
<feature type="binding site" evidence="5">
    <location>
        <position position="273"/>
    </location>
    <ligand>
        <name>isopentenyl diphosphate</name>
        <dbReference type="ChEBI" id="CHEBI:128769"/>
    </ligand>
</feature>
<feature type="binding site" evidence="5">
    <location>
        <position position="230"/>
    </location>
    <ligand>
        <name>isopentenyl diphosphate</name>
        <dbReference type="ChEBI" id="CHEBI:128769"/>
    </ligand>
</feature>
<comment type="catalytic activity">
    <reaction evidence="5">
        <text>dimethylallyl diphosphate + 2 oxidized [2Fe-2S]-[ferredoxin] + H2O = (2E)-4-hydroxy-3-methylbut-2-enyl diphosphate + 2 reduced [2Fe-2S]-[ferredoxin] + 2 H(+)</text>
        <dbReference type="Rhea" id="RHEA:24825"/>
        <dbReference type="Rhea" id="RHEA-COMP:10000"/>
        <dbReference type="Rhea" id="RHEA-COMP:10001"/>
        <dbReference type="ChEBI" id="CHEBI:15377"/>
        <dbReference type="ChEBI" id="CHEBI:15378"/>
        <dbReference type="ChEBI" id="CHEBI:33737"/>
        <dbReference type="ChEBI" id="CHEBI:33738"/>
        <dbReference type="ChEBI" id="CHEBI:57623"/>
        <dbReference type="ChEBI" id="CHEBI:128753"/>
        <dbReference type="EC" id="1.17.7.4"/>
    </reaction>
</comment>
<accession>A0A1I0Y3W2</accession>
<feature type="binding site" evidence="5">
    <location>
        <position position="79"/>
    </location>
    <ligand>
        <name>isopentenyl diphosphate</name>
        <dbReference type="ChEBI" id="CHEBI:128769"/>
    </ligand>
</feature>
<feature type="binding site" evidence="5">
    <location>
        <position position="129"/>
    </location>
    <ligand>
        <name>dimethylallyl diphosphate</name>
        <dbReference type="ChEBI" id="CHEBI:57623"/>
    </ligand>
</feature>
<dbReference type="GO" id="GO:0050992">
    <property type="term" value="P:dimethylallyl diphosphate biosynthetic process"/>
    <property type="evidence" value="ECO:0007669"/>
    <property type="project" value="UniProtKB-UniRule"/>
</dbReference>
<feature type="binding site" evidence="5">
    <location>
        <position position="170"/>
    </location>
    <ligand>
        <name>(2E)-4-hydroxy-3-methylbut-2-enyl diphosphate</name>
        <dbReference type="ChEBI" id="CHEBI:128753"/>
    </ligand>
</feature>
<dbReference type="EC" id="1.17.7.4" evidence="5"/>
<feature type="binding site" evidence="5">
    <location>
        <position position="101"/>
    </location>
    <ligand>
        <name>[4Fe-4S] cluster</name>
        <dbReference type="ChEBI" id="CHEBI:49883"/>
    </ligand>
</feature>
<keyword evidence="7" id="KW-1185">Reference proteome</keyword>
<feature type="active site" description="Proton donor" evidence="5">
    <location>
        <position position="131"/>
    </location>
</feature>
<feature type="binding site" evidence="5">
    <location>
        <position position="46"/>
    </location>
    <ligand>
        <name>(2E)-4-hydroxy-3-methylbut-2-enyl diphosphate</name>
        <dbReference type="ChEBI" id="CHEBI:128753"/>
    </ligand>
</feature>
<dbReference type="NCBIfam" id="TIGR00216">
    <property type="entry name" value="ispH_lytB"/>
    <property type="match status" value="1"/>
</dbReference>
<dbReference type="UniPathway" id="UPA00059">
    <property type="reaction ID" value="UER00105"/>
</dbReference>
<dbReference type="PANTHER" id="PTHR30426">
    <property type="entry name" value="4-HYDROXY-3-METHYLBUT-2-ENYL DIPHOSPHATE REDUCTASE"/>
    <property type="match status" value="1"/>
</dbReference>
<dbReference type="InterPro" id="IPR003451">
    <property type="entry name" value="LytB/IspH"/>
</dbReference>
<dbReference type="GO" id="GO:0046872">
    <property type="term" value="F:metal ion binding"/>
    <property type="evidence" value="ECO:0007669"/>
    <property type="project" value="UniProtKB-KW"/>
</dbReference>
<dbReference type="UniPathway" id="UPA00056">
    <property type="reaction ID" value="UER00097"/>
</dbReference>
<dbReference type="Gene3D" id="3.40.1010.20">
    <property type="entry name" value="4-hydroxy-3-methylbut-2-enyl diphosphate reductase, catalytic domain"/>
    <property type="match status" value="2"/>
</dbReference>
<comment type="function">
    <text evidence="5">Catalyzes the conversion of 1-hydroxy-2-methyl-2-(E)-butenyl 4-diphosphate (HMBPP) into a mixture of isopentenyl diphosphate (IPP) and dimethylallyl diphosphate (DMAPP). Acts in the terminal step of the DOXP/MEP pathway for isoprenoid precursor biosynthesis.</text>
</comment>
<dbReference type="GO" id="GO:0019288">
    <property type="term" value="P:isopentenyl diphosphate biosynthetic process, methylerythritol 4-phosphate pathway"/>
    <property type="evidence" value="ECO:0007669"/>
    <property type="project" value="UniProtKB-UniRule"/>
</dbReference>
<feature type="binding site" evidence="5">
    <location>
        <position position="79"/>
    </location>
    <ligand>
        <name>dimethylallyl diphosphate</name>
        <dbReference type="ChEBI" id="CHEBI:57623"/>
    </ligand>
</feature>
<keyword evidence="3 5" id="KW-0408">Iron</keyword>
<feature type="binding site" evidence="5">
    <location>
        <position position="228"/>
    </location>
    <ligand>
        <name>dimethylallyl diphosphate</name>
        <dbReference type="ChEBI" id="CHEBI:57623"/>
    </ligand>
</feature>
<dbReference type="HAMAP" id="MF_00191">
    <property type="entry name" value="IspH"/>
    <property type="match status" value="1"/>
</dbReference>
<feature type="binding site" evidence="5">
    <location>
        <position position="200"/>
    </location>
    <ligand>
        <name>[4Fe-4S] cluster</name>
        <dbReference type="ChEBI" id="CHEBI:49883"/>
    </ligand>
</feature>
<feature type="binding site" evidence="5">
    <location>
        <position position="228"/>
    </location>
    <ligand>
        <name>isopentenyl diphosphate</name>
        <dbReference type="ChEBI" id="CHEBI:128769"/>
    </ligand>
</feature>
<evidence type="ECO:0000313" key="7">
    <source>
        <dbReference type="Proteomes" id="UP000198796"/>
    </source>
</evidence>
<sequence>MSKSPLTLYLAAPRGFCAGVDRAIKIVEMSLEKWGPPVYVRHEIVHNRFVVDGLREKGAVFVEELDDCPDDRPVIFSAHGVPKAVPNEAARREMVYVDATCPLVSKVHIEAQRHAEAGLQMIMIGHAGHPETIGTMGQLPDGEVLLVETEADVETVEVRDPERLAFVTQTTLSLDDTAGIVAALKRRFPAIVGPHKEDICYATTNRQEAVKAMAPSCDALLVVGAPNSSNSRRLVEVGARAGCSYSQLVQRATDIDWRALEGIQSIGISAGASAPEELVDEVIAAFSERYEVSVQEVVTAEENVEFKVPRVLRVPA</sequence>
<dbReference type="AlphaFoldDB" id="A0A1I0Y3W2"/>
<name>A0A1I0Y3W2_9RHOB</name>
<dbReference type="Pfam" id="PF02401">
    <property type="entry name" value="LYTB"/>
    <property type="match status" value="1"/>
</dbReference>
<dbReference type="Gene3D" id="3.40.50.11270">
    <property type="match status" value="1"/>
</dbReference>
<feature type="binding site" evidence="5">
    <location>
        <position position="229"/>
    </location>
    <ligand>
        <name>dimethylallyl diphosphate</name>
        <dbReference type="ChEBI" id="CHEBI:57623"/>
    </ligand>
</feature>
<dbReference type="CDD" id="cd13944">
    <property type="entry name" value="lytB_ispH"/>
    <property type="match status" value="1"/>
</dbReference>
<evidence type="ECO:0000256" key="5">
    <source>
        <dbReference type="HAMAP-Rule" id="MF_00191"/>
    </source>
</evidence>
<dbReference type="RefSeq" id="WP_092065879.1">
    <property type="nucleotide sequence ID" value="NZ_FOJU01000004.1"/>
</dbReference>
<comment type="pathway">
    <text evidence="5">Isoprenoid biosynthesis; isopentenyl diphosphate biosynthesis via DXP pathway; isopentenyl diphosphate from 1-deoxy-D-xylulose 5-phosphate: step 6/6.</text>
</comment>
<gene>
    <name evidence="5" type="primary">ispH</name>
    <name evidence="6" type="ORF">SAMN05421688_2766</name>
</gene>
<dbReference type="NCBIfam" id="NF002188">
    <property type="entry name" value="PRK01045.1-2"/>
    <property type="match status" value="1"/>
</dbReference>
<feature type="binding site" evidence="5">
    <location>
        <position position="46"/>
    </location>
    <ligand>
        <name>dimethylallyl diphosphate</name>
        <dbReference type="ChEBI" id="CHEBI:57623"/>
    </ligand>
</feature>
<comment type="catalytic activity">
    <reaction evidence="5">
        <text>isopentenyl diphosphate + 2 oxidized [2Fe-2S]-[ferredoxin] + H2O = (2E)-4-hydroxy-3-methylbut-2-enyl diphosphate + 2 reduced [2Fe-2S]-[ferredoxin] + 2 H(+)</text>
        <dbReference type="Rhea" id="RHEA:24488"/>
        <dbReference type="Rhea" id="RHEA-COMP:10000"/>
        <dbReference type="Rhea" id="RHEA-COMP:10001"/>
        <dbReference type="ChEBI" id="CHEBI:15377"/>
        <dbReference type="ChEBI" id="CHEBI:15378"/>
        <dbReference type="ChEBI" id="CHEBI:33737"/>
        <dbReference type="ChEBI" id="CHEBI:33738"/>
        <dbReference type="ChEBI" id="CHEBI:128753"/>
        <dbReference type="ChEBI" id="CHEBI:128769"/>
        <dbReference type="EC" id="1.17.7.4"/>
    </reaction>
</comment>
<evidence type="ECO:0000256" key="2">
    <source>
        <dbReference type="ARBA" id="ARBA00022723"/>
    </source>
</evidence>
<feature type="binding site" evidence="5">
    <location>
        <position position="79"/>
    </location>
    <ligand>
        <name>(2E)-4-hydroxy-3-methylbut-2-enyl diphosphate</name>
        <dbReference type="ChEBI" id="CHEBI:128753"/>
    </ligand>
</feature>
<feature type="binding site" evidence="5">
    <location>
        <position position="230"/>
    </location>
    <ligand>
        <name>(2E)-4-hydroxy-3-methylbut-2-enyl diphosphate</name>
        <dbReference type="ChEBI" id="CHEBI:128753"/>
    </ligand>
</feature>
<feature type="binding site" evidence="5">
    <location>
        <position position="230"/>
    </location>
    <ligand>
        <name>dimethylallyl diphosphate</name>
        <dbReference type="ChEBI" id="CHEBI:57623"/>
    </ligand>
</feature>
<reference evidence="6 7" key="1">
    <citation type="submission" date="2016-10" db="EMBL/GenBank/DDBJ databases">
        <authorList>
            <person name="de Groot N.N."/>
        </authorList>
    </citation>
    <scope>NUCLEOTIDE SEQUENCE [LARGE SCALE GENOMIC DNA]</scope>
    <source>
        <strain evidence="6 7">DSM 29316</strain>
    </source>
</reference>
<keyword evidence="2 5" id="KW-0479">Metal-binding</keyword>
<organism evidence="6 7">
    <name type="scientific">Poseidonocella pacifica</name>
    <dbReference type="NCBI Taxonomy" id="871651"/>
    <lineage>
        <taxon>Bacteria</taxon>
        <taxon>Pseudomonadati</taxon>
        <taxon>Pseudomonadota</taxon>
        <taxon>Alphaproteobacteria</taxon>
        <taxon>Rhodobacterales</taxon>
        <taxon>Roseobacteraceae</taxon>
        <taxon>Poseidonocella</taxon>
    </lineage>
</organism>
<comment type="cofactor">
    <cofactor evidence="5">
        <name>[4Fe-4S] cluster</name>
        <dbReference type="ChEBI" id="CHEBI:49883"/>
    </cofactor>
    <text evidence="5">Binds 1 [4Fe-4S] cluster per subunit.</text>
</comment>
<feature type="binding site" evidence="5">
    <location>
        <position position="129"/>
    </location>
    <ligand>
        <name>(2E)-4-hydroxy-3-methylbut-2-enyl diphosphate</name>
        <dbReference type="ChEBI" id="CHEBI:128753"/>
    </ligand>
</feature>
<dbReference type="EMBL" id="FOJU01000004">
    <property type="protein sequence ID" value="SFB07587.1"/>
    <property type="molecule type" value="Genomic_DNA"/>
</dbReference>
<dbReference type="GO" id="GO:0016114">
    <property type="term" value="P:terpenoid biosynthetic process"/>
    <property type="evidence" value="ECO:0007669"/>
    <property type="project" value="UniProtKB-UniRule"/>
</dbReference>
<dbReference type="NCBIfam" id="NF002190">
    <property type="entry name" value="PRK01045.1-4"/>
    <property type="match status" value="1"/>
</dbReference>
<comment type="pathway">
    <text evidence="5">Isoprenoid biosynthesis; dimethylallyl diphosphate biosynthesis; dimethylallyl diphosphate from (2E)-4-hydroxy-3-methylbutenyl diphosphate: step 1/1.</text>
</comment>
<dbReference type="Proteomes" id="UP000198796">
    <property type="component" value="Unassembled WGS sequence"/>
</dbReference>
<feature type="binding site" evidence="5">
    <location>
        <position position="17"/>
    </location>
    <ligand>
        <name>[4Fe-4S] cluster</name>
        <dbReference type="ChEBI" id="CHEBI:49883"/>
    </ligand>
</feature>
<feature type="binding site" evidence="5">
    <location>
        <position position="229"/>
    </location>
    <ligand>
        <name>isopentenyl diphosphate</name>
        <dbReference type="ChEBI" id="CHEBI:128769"/>
    </ligand>
</feature>
<evidence type="ECO:0000256" key="1">
    <source>
        <dbReference type="ARBA" id="ARBA00022485"/>
    </source>
</evidence>
<feature type="binding site" evidence="5">
    <location>
        <position position="228"/>
    </location>
    <ligand>
        <name>(2E)-4-hydroxy-3-methylbut-2-enyl diphosphate</name>
        <dbReference type="ChEBI" id="CHEBI:128753"/>
    </ligand>
</feature>
<keyword evidence="5" id="KW-0560">Oxidoreductase</keyword>
<evidence type="ECO:0000313" key="6">
    <source>
        <dbReference type="EMBL" id="SFB07587.1"/>
    </source>
</evidence>
<feature type="binding site" evidence="5">
    <location>
        <position position="229"/>
    </location>
    <ligand>
        <name>(2E)-4-hydroxy-3-methylbut-2-enyl diphosphate</name>
        <dbReference type="ChEBI" id="CHEBI:128753"/>
    </ligand>
</feature>
<evidence type="ECO:0000256" key="3">
    <source>
        <dbReference type="ARBA" id="ARBA00023004"/>
    </source>
</evidence>
<dbReference type="GO" id="GO:0051745">
    <property type="term" value="F:4-hydroxy-3-methylbut-2-enyl diphosphate reductase activity"/>
    <property type="evidence" value="ECO:0007669"/>
    <property type="project" value="UniProtKB-UniRule"/>
</dbReference>
<evidence type="ECO:0000256" key="4">
    <source>
        <dbReference type="ARBA" id="ARBA00023014"/>
    </source>
</evidence>
<protein>
    <recommendedName>
        <fullName evidence="5">4-hydroxy-3-methylbut-2-enyl diphosphate reductase</fullName>
        <shortName evidence="5">HMBPP reductase</shortName>
        <ecNumber evidence="5">1.17.7.4</ecNumber>
    </recommendedName>
</protein>
<feature type="binding site" evidence="5">
    <location>
        <position position="46"/>
    </location>
    <ligand>
        <name>isopentenyl diphosphate</name>
        <dbReference type="ChEBI" id="CHEBI:128769"/>
    </ligand>
</feature>
<comment type="similarity">
    <text evidence="5">Belongs to the IspH family.</text>
</comment>
<proteinExistence type="inferred from homology"/>
<dbReference type="OrthoDB" id="9804068at2"/>